<gene>
    <name evidence="3" type="ORF">AVEN_229138_1</name>
</gene>
<feature type="compositionally biased region" description="Polar residues" evidence="1">
    <location>
        <begin position="85"/>
        <end position="105"/>
    </location>
</feature>
<evidence type="ECO:0000256" key="2">
    <source>
        <dbReference type="SAM" id="Phobius"/>
    </source>
</evidence>
<evidence type="ECO:0000313" key="4">
    <source>
        <dbReference type="Proteomes" id="UP000499080"/>
    </source>
</evidence>
<keyword evidence="4" id="KW-1185">Reference proteome</keyword>
<keyword evidence="2" id="KW-0472">Membrane</keyword>
<dbReference type="AlphaFoldDB" id="A0A4Y2V1Z0"/>
<keyword evidence="2" id="KW-0812">Transmembrane</keyword>
<feature type="non-terminal residue" evidence="3">
    <location>
        <position position="376"/>
    </location>
</feature>
<feature type="transmembrane region" description="Helical" evidence="2">
    <location>
        <begin position="55"/>
        <end position="79"/>
    </location>
</feature>
<name>A0A4Y2V1Z0_ARAVE</name>
<protein>
    <submittedName>
        <fullName evidence="3">Uncharacterized protein</fullName>
    </submittedName>
</protein>
<comment type="caution">
    <text evidence="3">The sequence shown here is derived from an EMBL/GenBank/DDBJ whole genome shotgun (WGS) entry which is preliminary data.</text>
</comment>
<feature type="transmembrane region" description="Helical" evidence="2">
    <location>
        <begin position="27"/>
        <end position="48"/>
    </location>
</feature>
<accession>A0A4Y2V1Z0</accession>
<evidence type="ECO:0000256" key="1">
    <source>
        <dbReference type="SAM" id="MobiDB-lite"/>
    </source>
</evidence>
<dbReference type="Proteomes" id="UP000499080">
    <property type="component" value="Unassembled WGS sequence"/>
</dbReference>
<dbReference type="EMBL" id="BGPR01042235">
    <property type="protein sequence ID" value="GBO18638.1"/>
    <property type="molecule type" value="Genomic_DNA"/>
</dbReference>
<reference evidence="3 4" key="1">
    <citation type="journal article" date="2019" name="Sci. Rep.">
        <title>Orb-weaving spider Araneus ventricosus genome elucidates the spidroin gene catalogue.</title>
        <authorList>
            <person name="Kono N."/>
            <person name="Nakamura H."/>
            <person name="Ohtoshi R."/>
            <person name="Moran D.A.P."/>
            <person name="Shinohara A."/>
            <person name="Yoshida Y."/>
            <person name="Fujiwara M."/>
            <person name="Mori M."/>
            <person name="Tomita M."/>
            <person name="Arakawa K."/>
        </authorList>
    </citation>
    <scope>NUCLEOTIDE SEQUENCE [LARGE SCALE GENOMIC DNA]</scope>
</reference>
<feature type="region of interest" description="Disordered" evidence="1">
    <location>
        <begin position="83"/>
        <end position="105"/>
    </location>
</feature>
<organism evidence="3 4">
    <name type="scientific">Araneus ventricosus</name>
    <name type="common">Orbweaver spider</name>
    <name type="synonym">Epeira ventricosa</name>
    <dbReference type="NCBI Taxonomy" id="182803"/>
    <lineage>
        <taxon>Eukaryota</taxon>
        <taxon>Metazoa</taxon>
        <taxon>Ecdysozoa</taxon>
        <taxon>Arthropoda</taxon>
        <taxon>Chelicerata</taxon>
        <taxon>Arachnida</taxon>
        <taxon>Araneae</taxon>
        <taxon>Araneomorphae</taxon>
        <taxon>Entelegynae</taxon>
        <taxon>Araneoidea</taxon>
        <taxon>Araneidae</taxon>
        <taxon>Araneus</taxon>
    </lineage>
</organism>
<evidence type="ECO:0000313" key="3">
    <source>
        <dbReference type="EMBL" id="GBO18638.1"/>
    </source>
</evidence>
<sequence>MNSNSSGNNKAIHTCCGTSRDCAVYTFVFTFSTFIFVTSMTLTVYLTNIANMDKAVVVLIVASCLLYLLGFTGNMYTIYYRKPNSRPSENGENSNRLSRITSVSAQSTSTNVRAPDIVSFFRSREHFRKTPPPPYEVQMSEMPRMVLPGTSPTTESSAREAEIAEEARKLVQMMYEEIRRTDQLTPQPSIDEQSVQQMVQTPKAPVRQQETMSPKVSHQNLVVQKQQTVVKSSPDRGLPPVGFRTNQVVQQKVAPSSLPTQLDLGRVIIGSEGCSAVPQQMSPRILDLPPVDFRTNQGIQQKLTPNSPPTQLDLERVIIGSEGCSAVPQKLSPRIPSRPPVDFRPNQVIQQKVTPNSRPPQTDLEKFIIGSEGYTA</sequence>
<keyword evidence="2" id="KW-1133">Transmembrane helix</keyword>
<proteinExistence type="predicted"/>